<dbReference type="RefSeq" id="WP_407031268.1">
    <property type="nucleotide sequence ID" value="NZ_JAQGEF010000008.1"/>
</dbReference>
<evidence type="ECO:0000259" key="4">
    <source>
        <dbReference type="PROSITE" id="PS50072"/>
    </source>
</evidence>
<evidence type="ECO:0000313" key="6">
    <source>
        <dbReference type="Proteomes" id="UP001210231"/>
    </source>
</evidence>
<protein>
    <recommendedName>
        <fullName evidence="1">peptidylprolyl isomerase</fullName>
        <ecNumber evidence="1">5.2.1.8</ecNumber>
    </recommendedName>
</protein>
<dbReference type="InterPro" id="IPR029000">
    <property type="entry name" value="Cyclophilin-like_dom_sf"/>
</dbReference>
<dbReference type="PANTHER" id="PTHR45625:SF4">
    <property type="entry name" value="PEPTIDYLPROLYL ISOMERASE DOMAIN AND WD REPEAT-CONTAINING PROTEIN 1"/>
    <property type="match status" value="1"/>
</dbReference>
<dbReference type="InterPro" id="IPR002130">
    <property type="entry name" value="Cyclophilin-type_PPIase_dom"/>
</dbReference>
<dbReference type="GO" id="GO:0016853">
    <property type="term" value="F:isomerase activity"/>
    <property type="evidence" value="ECO:0007669"/>
    <property type="project" value="UniProtKB-KW"/>
</dbReference>
<gene>
    <name evidence="5" type="ORF">O3P16_09010</name>
</gene>
<dbReference type="EMBL" id="JAQGEF010000008">
    <property type="protein sequence ID" value="MDA3614945.1"/>
    <property type="molecule type" value="Genomic_DNA"/>
</dbReference>
<evidence type="ECO:0000256" key="3">
    <source>
        <dbReference type="ARBA" id="ARBA00023235"/>
    </source>
</evidence>
<dbReference type="Pfam" id="PF00160">
    <property type="entry name" value="Pro_isomerase"/>
    <property type="match status" value="1"/>
</dbReference>
<name>A0ABT4UL72_9BACT</name>
<evidence type="ECO:0000256" key="2">
    <source>
        <dbReference type="ARBA" id="ARBA00023110"/>
    </source>
</evidence>
<dbReference type="EC" id="5.2.1.8" evidence="1"/>
<keyword evidence="2" id="KW-0697">Rotamase</keyword>
<keyword evidence="3 5" id="KW-0413">Isomerase</keyword>
<dbReference type="Gene3D" id="2.40.100.10">
    <property type="entry name" value="Cyclophilin-like"/>
    <property type="match status" value="1"/>
</dbReference>
<comment type="caution">
    <text evidence="5">The sequence shown here is derived from an EMBL/GenBank/DDBJ whole genome shotgun (WGS) entry which is preliminary data.</text>
</comment>
<dbReference type="PANTHER" id="PTHR45625">
    <property type="entry name" value="PEPTIDYL-PROLYL CIS-TRANS ISOMERASE-RELATED"/>
    <property type="match status" value="1"/>
</dbReference>
<dbReference type="InterPro" id="IPR044666">
    <property type="entry name" value="Cyclophilin_A-like"/>
</dbReference>
<dbReference type="PROSITE" id="PS50072">
    <property type="entry name" value="CSA_PPIASE_2"/>
    <property type="match status" value="1"/>
</dbReference>
<dbReference type="SUPFAM" id="SSF50891">
    <property type="entry name" value="Cyclophilin-like"/>
    <property type="match status" value="1"/>
</dbReference>
<dbReference type="CDD" id="cd00317">
    <property type="entry name" value="cyclophilin"/>
    <property type="match status" value="1"/>
</dbReference>
<sequence>MKKIGLSLLILLNTVLFWSCNEEEYQFNHNPHALINCNAGNILVELYADKAPLTANAFIKYADSGYFDDTYFYRVLNLHNQPMDDYKAELIQGGTYLNKDKPTNLPGTPHEPTNKTGLKHLKGSLSMARMDTGTATTEFFICLEDQKGYDFGGENNHDGFGYAVFGQVVQGMDIVRKVSERPEKGQRFRPPVKINSIRIVHRPKQ</sequence>
<evidence type="ECO:0000313" key="5">
    <source>
        <dbReference type="EMBL" id="MDA3614945.1"/>
    </source>
</evidence>
<keyword evidence="6" id="KW-1185">Reference proteome</keyword>
<reference evidence="5 6" key="1">
    <citation type="submission" date="2022-12" db="EMBL/GenBank/DDBJ databases">
        <title>Chitinophagaceae gen. sp. nov., a new member of the family Chitinophagaceae, isolated from soil in a chemical factory.</title>
        <authorList>
            <person name="Ke Z."/>
        </authorList>
    </citation>
    <scope>NUCLEOTIDE SEQUENCE [LARGE SCALE GENOMIC DNA]</scope>
    <source>
        <strain evidence="5 6">LY-5</strain>
    </source>
</reference>
<proteinExistence type="predicted"/>
<organism evidence="5 6">
    <name type="scientific">Polluticaenibacter yanchengensis</name>
    <dbReference type="NCBI Taxonomy" id="3014562"/>
    <lineage>
        <taxon>Bacteria</taxon>
        <taxon>Pseudomonadati</taxon>
        <taxon>Bacteroidota</taxon>
        <taxon>Chitinophagia</taxon>
        <taxon>Chitinophagales</taxon>
        <taxon>Chitinophagaceae</taxon>
        <taxon>Polluticaenibacter</taxon>
    </lineage>
</organism>
<accession>A0ABT4UL72</accession>
<feature type="domain" description="PPIase cyclophilin-type" evidence="4">
    <location>
        <begin position="38"/>
        <end position="205"/>
    </location>
</feature>
<evidence type="ECO:0000256" key="1">
    <source>
        <dbReference type="ARBA" id="ARBA00013194"/>
    </source>
</evidence>
<dbReference type="Proteomes" id="UP001210231">
    <property type="component" value="Unassembled WGS sequence"/>
</dbReference>